<dbReference type="KEGG" id="erl:AOC36_10160"/>
<dbReference type="OrthoDB" id="9795531at2"/>
<evidence type="ECO:0000313" key="1">
    <source>
        <dbReference type="EMBL" id="AMC94321.1"/>
    </source>
</evidence>
<dbReference type="AlphaFoldDB" id="A0A120JTY3"/>
<dbReference type="STRING" id="1514105.AOC36_10160"/>
<dbReference type="Gene3D" id="3.40.30.10">
    <property type="entry name" value="Glutaredoxin"/>
    <property type="match status" value="1"/>
</dbReference>
<gene>
    <name evidence="1" type="ORF">AOC36_10160</name>
</gene>
<protein>
    <submittedName>
        <fullName evidence="1">Glutaredoxin</fullName>
    </submittedName>
</protein>
<reference evidence="1 2" key="1">
    <citation type="submission" date="2015-10" db="EMBL/GenBank/DDBJ databases">
        <title>Erysipelothrix larvae sp. LV19 isolated from the larval gut of the rhinoceros beetle, Trypoxylus dichotomus.</title>
        <authorList>
            <person name="Lim S."/>
            <person name="Kim B.-C."/>
        </authorList>
    </citation>
    <scope>NUCLEOTIDE SEQUENCE [LARGE SCALE GENOMIC DNA]</scope>
    <source>
        <strain evidence="1 2">LV19</strain>
    </source>
</reference>
<dbReference type="SUPFAM" id="SSF52833">
    <property type="entry name" value="Thioredoxin-like"/>
    <property type="match status" value="1"/>
</dbReference>
<dbReference type="EMBL" id="CP013213">
    <property type="protein sequence ID" value="AMC94321.1"/>
    <property type="molecule type" value="Genomic_DNA"/>
</dbReference>
<evidence type="ECO:0000313" key="2">
    <source>
        <dbReference type="Proteomes" id="UP000063781"/>
    </source>
</evidence>
<sequence length="85" mass="9697">MSKVIMLTQNNCPKCVALKSYLELGLRNKYENHIEVIRREDNPSLFMDYVSKYDIMSTPVLISGEDVLVDTQPSKVSTFLELQVG</sequence>
<accession>A0A120JTY3</accession>
<dbReference type="Proteomes" id="UP000063781">
    <property type="component" value="Chromosome"/>
</dbReference>
<dbReference type="InterPro" id="IPR036249">
    <property type="entry name" value="Thioredoxin-like_sf"/>
</dbReference>
<dbReference type="RefSeq" id="WP_067633917.1">
    <property type="nucleotide sequence ID" value="NZ_CP013213.1"/>
</dbReference>
<name>A0A120JTY3_9FIRM</name>
<keyword evidence="2" id="KW-1185">Reference proteome</keyword>
<organism evidence="1 2">
    <name type="scientific">Erysipelothrix larvae</name>
    <dbReference type="NCBI Taxonomy" id="1514105"/>
    <lineage>
        <taxon>Bacteria</taxon>
        <taxon>Bacillati</taxon>
        <taxon>Bacillota</taxon>
        <taxon>Erysipelotrichia</taxon>
        <taxon>Erysipelotrichales</taxon>
        <taxon>Erysipelotrichaceae</taxon>
        <taxon>Erysipelothrix</taxon>
    </lineage>
</organism>
<proteinExistence type="predicted"/>